<evidence type="ECO:0000313" key="1">
    <source>
        <dbReference type="EMBL" id="DAF98679.1"/>
    </source>
</evidence>
<sequence>MNAATIARIAAWNVIADAELPASTKVVVKDGWVTIQPRGGQSTHVPYSRADTLESLCDTLKVAVQDAR</sequence>
<accession>A0A8S5UW12</accession>
<dbReference type="EMBL" id="BK016153">
    <property type="protein sequence ID" value="DAF98679.1"/>
    <property type="molecule type" value="Genomic_DNA"/>
</dbReference>
<name>A0A8S5UW12_9CAUD</name>
<reference evidence="1" key="1">
    <citation type="journal article" date="2021" name="Proc. Natl. Acad. Sci. U.S.A.">
        <title>A Catalog of Tens of Thousands of Viruses from Human Metagenomes Reveals Hidden Associations with Chronic Diseases.</title>
        <authorList>
            <person name="Tisza M.J."/>
            <person name="Buck C.B."/>
        </authorList>
    </citation>
    <scope>NUCLEOTIDE SEQUENCE</scope>
    <source>
        <strain evidence="1">CtgaU3</strain>
    </source>
</reference>
<protein>
    <submittedName>
        <fullName evidence="1">Uncharacterized protein</fullName>
    </submittedName>
</protein>
<proteinExistence type="predicted"/>
<organism evidence="1">
    <name type="scientific">Siphoviridae sp. ctgaU3</name>
    <dbReference type="NCBI Taxonomy" id="2825609"/>
    <lineage>
        <taxon>Viruses</taxon>
        <taxon>Duplodnaviria</taxon>
        <taxon>Heunggongvirae</taxon>
        <taxon>Uroviricota</taxon>
        <taxon>Caudoviricetes</taxon>
    </lineage>
</organism>